<dbReference type="EMBL" id="FMVC01000008">
    <property type="protein sequence ID" value="SCY96596.1"/>
    <property type="molecule type" value="Genomic_DNA"/>
</dbReference>
<evidence type="ECO:0000313" key="4">
    <source>
        <dbReference type="EMBL" id="SCY96596.1"/>
    </source>
</evidence>
<evidence type="ECO:0000313" key="5">
    <source>
        <dbReference type="Proteomes" id="UP000093276"/>
    </source>
</evidence>
<keyword evidence="1" id="KW-0597">Phosphoprotein</keyword>
<evidence type="ECO:0000256" key="1">
    <source>
        <dbReference type="PROSITE-ProRule" id="PRU00169"/>
    </source>
</evidence>
<dbReference type="SUPFAM" id="SSF52172">
    <property type="entry name" value="CheY-like"/>
    <property type="match status" value="1"/>
</dbReference>
<reference evidence="4 6" key="2">
    <citation type="submission" date="2016-10" db="EMBL/GenBank/DDBJ databases">
        <authorList>
            <person name="Varghese N."/>
            <person name="Submissions S."/>
        </authorList>
    </citation>
    <scope>NUCLEOTIDE SEQUENCE [LARGE SCALE GENOMIC DNA]</scope>
    <source>
        <strain evidence="4 6">CGMCC 1.6859</strain>
    </source>
</reference>
<reference evidence="3 5" key="1">
    <citation type="submission" date="2016-08" db="EMBL/GenBank/DDBJ databases">
        <title>Complete genome sequence of Flavobacterium johnsoniae strain GSE09, a volatile-producing biocontrol agent isolated from cucumber (Cucumis sativus).</title>
        <authorList>
            <person name="Jeong J.-J."/>
            <person name="Oh J.Y."/>
            <person name="Jim Y.J."/>
            <person name="Sang M.K."/>
            <person name="Kim K.D."/>
        </authorList>
    </citation>
    <scope>NUCLEOTIDE SEQUENCE [LARGE SCALE GENOMIC DNA]</scope>
    <source>
        <strain evidence="3 5">GSE09</strain>
    </source>
</reference>
<keyword evidence="6" id="KW-1185">Reference proteome</keyword>
<dbReference type="PROSITE" id="PS50110">
    <property type="entry name" value="RESPONSE_REGULATORY"/>
    <property type="match status" value="1"/>
</dbReference>
<dbReference type="RefSeq" id="WP_008466897.1">
    <property type="nucleotide sequence ID" value="NZ_CP016907.1"/>
</dbReference>
<feature type="domain" description="Response regulatory" evidence="2">
    <location>
        <begin position="6"/>
        <end position="129"/>
    </location>
</feature>
<dbReference type="KEGG" id="fjg:BB050_00645"/>
<feature type="modified residue" description="4-aspartylphosphate" evidence="1">
    <location>
        <position position="60"/>
    </location>
</feature>
<gene>
    <name evidence="3" type="primary">rssB_1</name>
    <name evidence="3" type="ORF">BB050_00645</name>
    <name evidence="4" type="ORF">SAMN02927916_4401</name>
</gene>
<dbReference type="GeneID" id="32306536"/>
<evidence type="ECO:0000313" key="6">
    <source>
        <dbReference type="Proteomes" id="UP000199307"/>
    </source>
</evidence>
<dbReference type="SMART" id="SM00448">
    <property type="entry name" value="REC"/>
    <property type="match status" value="1"/>
</dbReference>
<name>A0AAC9CXE5_9FLAO</name>
<dbReference type="Pfam" id="PF00072">
    <property type="entry name" value="Response_reg"/>
    <property type="match status" value="1"/>
</dbReference>
<organism evidence="3 5">
    <name type="scientific">Flavobacterium anhuiense</name>
    <dbReference type="NCBI Taxonomy" id="459526"/>
    <lineage>
        <taxon>Bacteria</taxon>
        <taxon>Pseudomonadati</taxon>
        <taxon>Bacteroidota</taxon>
        <taxon>Flavobacteriia</taxon>
        <taxon>Flavobacteriales</taxon>
        <taxon>Flavobacteriaceae</taxon>
        <taxon>Flavobacterium</taxon>
    </lineage>
</organism>
<dbReference type="EMBL" id="CP016907">
    <property type="protein sequence ID" value="AOC93794.1"/>
    <property type="molecule type" value="Genomic_DNA"/>
</dbReference>
<dbReference type="InterPro" id="IPR052893">
    <property type="entry name" value="TCS_response_regulator"/>
</dbReference>
<protein>
    <submittedName>
        <fullName evidence="3">Regulator of RpoS</fullName>
    </submittedName>
    <submittedName>
        <fullName evidence="4">Response regulator receiver domain-containing protein</fullName>
    </submittedName>
</protein>
<dbReference type="InterPro" id="IPR011006">
    <property type="entry name" value="CheY-like_superfamily"/>
</dbReference>
<sequence length="129" mass="15310">MPYKSQFIIIEDNLIDQFVTKKLLKKGLDINPVYIANNGKEGMNWILKNQNLNPLIILLDIQMPIMNGFEFLEEFDRLPKDVKEKIEIFVLSSTLDSEEIRKVKENKYVTDFWNKPFKLETLRNTFLQI</sequence>
<dbReference type="Proteomes" id="UP000093276">
    <property type="component" value="Chromosome"/>
</dbReference>
<dbReference type="PANTHER" id="PTHR44520">
    <property type="entry name" value="RESPONSE REGULATOR RCP1-RELATED"/>
    <property type="match status" value="1"/>
</dbReference>
<dbReference type="PANTHER" id="PTHR44520:SF2">
    <property type="entry name" value="RESPONSE REGULATOR RCP1"/>
    <property type="match status" value="1"/>
</dbReference>
<dbReference type="Proteomes" id="UP000199307">
    <property type="component" value="Unassembled WGS sequence"/>
</dbReference>
<dbReference type="InterPro" id="IPR001789">
    <property type="entry name" value="Sig_transdc_resp-reg_receiver"/>
</dbReference>
<dbReference type="GO" id="GO:0000160">
    <property type="term" value="P:phosphorelay signal transduction system"/>
    <property type="evidence" value="ECO:0007669"/>
    <property type="project" value="InterPro"/>
</dbReference>
<evidence type="ECO:0000259" key="2">
    <source>
        <dbReference type="PROSITE" id="PS50110"/>
    </source>
</evidence>
<evidence type="ECO:0000313" key="3">
    <source>
        <dbReference type="EMBL" id="AOC93794.1"/>
    </source>
</evidence>
<proteinExistence type="predicted"/>
<dbReference type="Gene3D" id="3.40.50.2300">
    <property type="match status" value="1"/>
</dbReference>
<accession>A0AAC9CXE5</accession>
<dbReference type="AlphaFoldDB" id="A0AAC9CXE5"/>